<sequence length="487" mass="52714">MRNLQNISKLKLNINNWIHHGRELKVVLKSPDVASASSVLETSLPQYAPRHGRLSSVSPPSSSSSGTTEPNFERESTLSVSEALSRVFATPSVFGPTWQSCSYHSWQLLLDTDHSTLSSESRERGQQQCAANPTLDMFQGKPGRELRKRLKWLDRELEESNQIGSATPHQLFRSKAGSTLRLNFSRHASEARALRGTFTRSACSLVGSVSSSTDSVADGNPDLESVSKEPCSRLRLQSGACCLPHPEKEKKGGEDAYFIASTEQVVGVADGVGGWADVGVDAGQYARELMAQSMLAIGNEPNGCIEPARILKRAHSRTKCKGSSTACILALSNDGLRAANLGDSGFIVLRNGQTVFKSPPQQHLFNIPYQLENGGSDPPSAAEVFCIPVVAGDVVVSGTDGLFDNLYDNELISTVVHSTRAGLDPETTARKLADLARLRAQDRNRQTPFSSAAQDAGYRFYGGKMDDITVIVSYITDSEPEENVVTV</sequence>
<organism evidence="1 2">
    <name type="scientific">Diphasiastrum complanatum</name>
    <name type="common">Issler's clubmoss</name>
    <name type="synonym">Lycopodium complanatum</name>
    <dbReference type="NCBI Taxonomy" id="34168"/>
    <lineage>
        <taxon>Eukaryota</taxon>
        <taxon>Viridiplantae</taxon>
        <taxon>Streptophyta</taxon>
        <taxon>Embryophyta</taxon>
        <taxon>Tracheophyta</taxon>
        <taxon>Lycopodiopsida</taxon>
        <taxon>Lycopodiales</taxon>
        <taxon>Lycopodiaceae</taxon>
        <taxon>Lycopodioideae</taxon>
        <taxon>Diphasiastrum</taxon>
    </lineage>
</organism>
<comment type="caution">
    <text evidence="1">The sequence shown here is derived from an EMBL/GenBank/DDBJ whole genome shotgun (WGS) entry which is preliminary data.</text>
</comment>
<keyword evidence="2" id="KW-1185">Reference proteome</keyword>
<accession>A0ACC2DVX9</accession>
<dbReference type="EMBL" id="CM055095">
    <property type="protein sequence ID" value="KAJ7558379.1"/>
    <property type="molecule type" value="Genomic_DNA"/>
</dbReference>
<proteinExistence type="predicted"/>
<reference evidence="2" key="1">
    <citation type="journal article" date="2024" name="Proc. Natl. Acad. Sci. U.S.A.">
        <title>Extraordinary preservation of gene collinearity over three hundred million years revealed in homosporous lycophytes.</title>
        <authorList>
            <person name="Li C."/>
            <person name="Wickell D."/>
            <person name="Kuo L.Y."/>
            <person name="Chen X."/>
            <person name="Nie B."/>
            <person name="Liao X."/>
            <person name="Peng D."/>
            <person name="Ji J."/>
            <person name="Jenkins J."/>
            <person name="Williams M."/>
            <person name="Shu S."/>
            <person name="Plott C."/>
            <person name="Barry K."/>
            <person name="Rajasekar S."/>
            <person name="Grimwood J."/>
            <person name="Han X."/>
            <person name="Sun S."/>
            <person name="Hou Z."/>
            <person name="He W."/>
            <person name="Dai G."/>
            <person name="Sun C."/>
            <person name="Schmutz J."/>
            <person name="Leebens-Mack J.H."/>
            <person name="Li F.W."/>
            <person name="Wang L."/>
        </authorList>
    </citation>
    <scope>NUCLEOTIDE SEQUENCE [LARGE SCALE GENOMIC DNA]</scope>
    <source>
        <strain evidence="2">cv. PW_Plant_1</strain>
    </source>
</reference>
<dbReference type="Proteomes" id="UP001162992">
    <property type="component" value="Chromosome 4"/>
</dbReference>
<gene>
    <name evidence="1" type="ORF">O6H91_04G036600</name>
</gene>
<evidence type="ECO:0000313" key="2">
    <source>
        <dbReference type="Proteomes" id="UP001162992"/>
    </source>
</evidence>
<name>A0ACC2DVX9_DIPCM</name>
<protein>
    <submittedName>
        <fullName evidence="1">Uncharacterized protein</fullName>
    </submittedName>
</protein>
<evidence type="ECO:0000313" key="1">
    <source>
        <dbReference type="EMBL" id="KAJ7558379.1"/>
    </source>
</evidence>